<dbReference type="AlphaFoldDB" id="A0AAD9JT78"/>
<dbReference type="EMBL" id="JAODUO010001769">
    <property type="protein sequence ID" value="KAK2158802.1"/>
    <property type="molecule type" value="Genomic_DNA"/>
</dbReference>
<protein>
    <recommendedName>
        <fullName evidence="5">sphingomyelin phosphodiesterase</fullName>
        <ecNumber evidence="5">3.1.4.12</ecNumber>
    </recommendedName>
</protein>
<comment type="pathway">
    <text evidence="3">Sphingolipid metabolism.</text>
</comment>
<evidence type="ECO:0000256" key="2">
    <source>
        <dbReference type="ARBA" id="ARBA00004760"/>
    </source>
</evidence>
<dbReference type="PANTHER" id="PTHR16320:SF24">
    <property type="entry name" value="PHOSPHODIESTERASE, PUTATIVE-RELATED"/>
    <property type="match status" value="1"/>
</dbReference>
<evidence type="ECO:0000256" key="11">
    <source>
        <dbReference type="ARBA" id="ARBA00022989"/>
    </source>
</evidence>
<keyword evidence="6 15" id="KW-0812">Transmembrane</keyword>
<keyword evidence="12" id="KW-0443">Lipid metabolism</keyword>
<evidence type="ECO:0000256" key="9">
    <source>
        <dbReference type="ARBA" id="ARBA00022842"/>
    </source>
</evidence>
<feature type="region of interest" description="Disordered" evidence="14">
    <location>
        <begin position="206"/>
        <end position="232"/>
    </location>
</feature>
<feature type="transmembrane region" description="Helical" evidence="15">
    <location>
        <begin position="356"/>
        <end position="379"/>
    </location>
</feature>
<reference evidence="17" key="1">
    <citation type="journal article" date="2023" name="Mol. Biol. Evol.">
        <title>Third-Generation Sequencing Reveals the Adaptive Role of the Epigenome in Three Deep-Sea Polychaetes.</title>
        <authorList>
            <person name="Perez M."/>
            <person name="Aroh O."/>
            <person name="Sun Y."/>
            <person name="Lan Y."/>
            <person name="Juniper S.K."/>
            <person name="Young C.R."/>
            <person name="Angers B."/>
            <person name="Qian P.Y."/>
        </authorList>
    </citation>
    <scope>NUCLEOTIDE SEQUENCE</scope>
    <source>
        <strain evidence="17">R07B-5</strain>
    </source>
</reference>
<comment type="similarity">
    <text evidence="4">Belongs to the neutral sphingomyelinase family.</text>
</comment>
<evidence type="ECO:0000256" key="12">
    <source>
        <dbReference type="ARBA" id="ARBA00023098"/>
    </source>
</evidence>
<keyword evidence="7" id="KW-0479">Metal-binding</keyword>
<dbReference type="PANTHER" id="PTHR16320">
    <property type="entry name" value="SPHINGOMYELINASE FAMILY MEMBER"/>
    <property type="match status" value="1"/>
</dbReference>
<evidence type="ECO:0000256" key="1">
    <source>
        <dbReference type="ARBA" id="ARBA00004141"/>
    </source>
</evidence>
<evidence type="ECO:0000256" key="4">
    <source>
        <dbReference type="ARBA" id="ARBA00006335"/>
    </source>
</evidence>
<accession>A0AAD9JT78</accession>
<dbReference type="InterPro" id="IPR005135">
    <property type="entry name" value="Endo/exonuclease/phosphatase"/>
</dbReference>
<dbReference type="GO" id="GO:0006665">
    <property type="term" value="P:sphingolipid metabolic process"/>
    <property type="evidence" value="ECO:0007669"/>
    <property type="project" value="UniProtKB-KW"/>
</dbReference>
<keyword evidence="9" id="KW-0460">Magnesium</keyword>
<feature type="domain" description="Endonuclease/exonuclease/phosphatase" evidence="16">
    <location>
        <begin position="13"/>
        <end position="249"/>
    </location>
</feature>
<dbReference type="InterPro" id="IPR036691">
    <property type="entry name" value="Endo/exonu/phosph_ase_sf"/>
</dbReference>
<evidence type="ECO:0000259" key="16">
    <source>
        <dbReference type="Pfam" id="PF03372"/>
    </source>
</evidence>
<dbReference type="GO" id="GO:0046872">
    <property type="term" value="F:metal ion binding"/>
    <property type="evidence" value="ECO:0007669"/>
    <property type="project" value="UniProtKB-KW"/>
</dbReference>
<keyword evidence="13 15" id="KW-0472">Membrane</keyword>
<proteinExistence type="inferred from homology"/>
<dbReference type="SUPFAM" id="SSF56219">
    <property type="entry name" value="DNase I-like"/>
    <property type="match status" value="2"/>
</dbReference>
<comment type="subcellular location">
    <subcellularLocation>
        <location evidence="1">Membrane</location>
        <topology evidence="1">Multi-pass membrane protein</topology>
    </subcellularLocation>
</comment>
<evidence type="ECO:0000313" key="18">
    <source>
        <dbReference type="Proteomes" id="UP001209878"/>
    </source>
</evidence>
<sequence>MPAYSSKTALKVLTLNCWGVFTPLACQYRSERIPAIGDKVAEGEFDIVLLQEIWTQADYKILCDKIQPALPYTHYYNSGLFGSGLCVFSKFPIIETLEYRYSLNGYAHKVYHGDWFGGKSVGLCKVQIGDIIVNVYNTHLHAEYNELRDEYLAHRVAQAFEMSQFVKHTSETCDIVIATGDFNLQPSSLGHKVIMSNGNFLDAWTSQKDESEAESDGTTCERPDNPFSSPSFVKTHPNGIRLDYILYRNNGGYDMECDRCYVTLQQVPGQPYHYSDHDGVAAEFTIKRNVTSMGRQRDKAEVTRHLGSILPIMDKGEGKIYFDQKVFLVSALFCFFVLTMTGSMDSGWMLFSLPLVFLRFLLVLGLGFFLWMGIIMINVELNCLIAARKNVKTLLAAESARKYADRHFTNKTRQEDNPESADVELLIWTQADYKILCDKILPALPYTHYYNSGVLGSGLCVFSKLPIIETLEYRYSLNGYAHMFWHGDWFGGKSVGLCKVQIRGINVNVYNTHLHGDYNEAQDKYLAHRVAQAFEMSQFVKHTSETCDIVIATGDFNLQPSSLGHKVIMSNGNFLDAWTTQVGGPHRWVGHTGGWTM</sequence>
<dbReference type="Gene3D" id="3.60.10.10">
    <property type="entry name" value="Endonuclease/exonuclease/phosphatase"/>
    <property type="match status" value="2"/>
</dbReference>
<evidence type="ECO:0000256" key="13">
    <source>
        <dbReference type="ARBA" id="ARBA00023136"/>
    </source>
</evidence>
<keyword evidence="10" id="KW-0746">Sphingolipid metabolism</keyword>
<evidence type="ECO:0000256" key="8">
    <source>
        <dbReference type="ARBA" id="ARBA00022801"/>
    </source>
</evidence>
<organism evidence="17 18">
    <name type="scientific">Ridgeia piscesae</name>
    <name type="common">Tubeworm</name>
    <dbReference type="NCBI Taxonomy" id="27915"/>
    <lineage>
        <taxon>Eukaryota</taxon>
        <taxon>Metazoa</taxon>
        <taxon>Spiralia</taxon>
        <taxon>Lophotrochozoa</taxon>
        <taxon>Annelida</taxon>
        <taxon>Polychaeta</taxon>
        <taxon>Sedentaria</taxon>
        <taxon>Canalipalpata</taxon>
        <taxon>Sabellida</taxon>
        <taxon>Siboglinidae</taxon>
        <taxon>Ridgeia</taxon>
    </lineage>
</organism>
<comment type="pathway">
    <text evidence="2">Lipid metabolism; sphingolipid metabolism.</text>
</comment>
<comment type="caution">
    <text evidence="17">The sequence shown here is derived from an EMBL/GenBank/DDBJ whole genome shotgun (WGS) entry which is preliminary data.</text>
</comment>
<evidence type="ECO:0000256" key="10">
    <source>
        <dbReference type="ARBA" id="ARBA00022919"/>
    </source>
</evidence>
<keyword evidence="8" id="KW-0378">Hydrolase</keyword>
<name>A0AAD9JT78_RIDPI</name>
<feature type="domain" description="Endonuclease/exonuclease/phosphatase" evidence="16">
    <location>
        <begin position="444"/>
        <end position="595"/>
    </location>
</feature>
<keyword evidence="18" id="KW-1185">Reference proteome</keyword>
<evidence type="ECO:0000256" key="14">
    <source>
        <dbReference type="SAM" id="MobiDB-lite"/>
    </source>
</evidence>
<feature type="transmembrane region" description="Helical" evidence="15">
    <location>
        <begin position="326"/>
        <end position="344"/>
    </location>
</feature>
<dbReference type="Proteomes" id="UP001209878">
    <property type="component" value="Unassembled WGS sequence"/>
</dbReference>
<dbReference type="Pfam" id="PF03372">
    <property type="entry name" value="Exo_endo_phos"/>
    <property type="match status" value="2"/>
</dbReference>
<dbReference type="GO" id="GO:0016020">
    <property type="term" value="C:membrane"/>
    <property type="evidence" value="ECO:0007669"/>
    <property type="project" value="UniProtKB-SubCell"/>
</dbReference>
<evidence type="ECO:0000256" key="7">
    <source>
        <dbReference type="ARBA" id="ARBA00022723"/>
    </source>
</evidence>
<dbReference type="EC" id="3.1.4.12" evidence="5"/>
<evidence type="ECO:0000256" key="15">
    <source>
        <dbReference type="SAM" id="Phobius"/>
    </source>
</evidence>
<evidence type="ECO:0000256" key="5">
    <source>
        <dbReference type="ARBA" id="ARBA00012369"/>
    </source>
</evidence>
<evidence type="ECO:0000256" key="6">
    <source>
        <dbReference type="ARBA" id="ARBA00022692"/>
    </source>
</evidence>
<dbReference type="GO" id="GO:0004767">
    <property type="term" value="F:sphingomyelin phosphodiesterase activity"/>
    <property type="evidence" value="ECO:0007669"/>
    <property type="project" value="UniProtKB-EC"/>
</dbReference>
<dbReference type="InterPro" id="IPR038772">
    <property type="entry name" value="Sph/SMPD2-like"/>
</dbReference>
<gene>
    <name evidence="17" type="ORF">NP493_1765g00030</name>
</gene>
<evidence type="ECO:0000256" key="3">
    <source>
        <dbReference type="ARBA" id="ARBA00004991"/>
    </source>
</evidence>
<evidence type="ECO:0000313" key="17">
    <source>
        <dbReference type="EMBL" id="KAK2158802.1"/>
    </source>
</evidence>
<keyword evidence="11 15" id="KW-1133">Transmembrane helix</keyword>